<keyword evidence="6 7" id="KW-0472">Membrane</keyword>
<dbReference type="InterPro" id="IPR027417">
    <property type="entry name" value="P-loop_NTPase"/>
</dbReference>
<dbReference type="Gene3D" id="1.20.1560.10">
    <property type="entry name" value="ABC transporter type 1, transmembrane domain"/>
    <property type="match status" value="1"/>
</dbReference>
<dbReference type="EMBL" id="AP025225">
    <property type="protein sequence ID" value="BDB96443.1"/>
    <property type="molecule type" value="Genomic_DNA"/>
</dbReference>
<feature type="transmembrane region" description="Helical" evidence="7">
    <location>
        <begin position="60"/>
        <end position="81"/>
    </location>
</feature>
<accession>A0ABN6L3J9</accession>
<dbReference type="InterPro" id="IPR003439">
    <property type="entry name" value="ABC_transporter-like_ATP-bd"/>
</dbReference>
<protein>
    <submittedName>
        <fullName evidence="10">ABC transporter ATP-binding protein</fullName>
    </submittedName>
</protein>
<feature type="transmembrane region" description="Helical" evidence="7">
    <location>
        <begin position="163"/>
        <end position="182"/>
    </location>
</feature>
<sequence length="593" mass="66291">MVKKTWTFIVDCAKFTKWWLLGQAVLSCVFSLNFLVVPYFTKLIVDSANHIDRKDAYDVLIFPVAMCISASIAVVILYRLYDYFWLKTNPPLKKYIGDKLCAHMMRHSHQLYQNHMAGDLGNKIKDVMSGVPDLFKICIDKFMGNILMVAFFSMAMFRINARFAVALILWAIFFVLASVAFSKKASLLSNKSAEARSIAIGSIVDVFGNMMSIRLFSRRKYESSRLESVFYKYVIADQARDWFFIKMFACLGLSFSAYYGISLVWLVYGFRDGTITAGDFAFIVMSNSSIIECLWFLSKDIGTFADTWGNITHGLRIALSPIEIVDHGVAATLVVGNGEIVFDAVQFHYKGVAPLFHNESVTISPGQKVGLVGYSGSGKTTFVNLILRLYDVSAGRILIDGQDIRYVSQDSLRSSIAIIPQDPIMFHRSIIENIRYGNVSASDDDVFSAARKAHAHEFISRNPDGYGALVGERGVKLSGGQRQRIAIARAILKNAPILILDEATSQLDSITEAYIQESLWELMQGKTTIVVAHRLSTLLHMDRILVFDRGKVVEDGKHHDLIQQEGLYKTLWDTQIGGFLASSGEETDGDSVS</sequence>
<name>A0ABN6L3J9_9PROT</name>
<dbReference type="PANTHER" id="PTHR24221">
    <property type="entry name" value="ATP-BINDING CASSETTE SUB-FAMILY B"/>
    <property type="match status" value="1"/>
</dbReference>
<organism evidence="10 11">
    <name type="scientific">Candidatus Hydrogenosomobacter endosymbioticus</name>
    <dbReference type="NCBI Taxonomy" id="2558174"/>
    <lineage>
        <taxon>Bacteria</taxon>
        <taxon>Pseudomonadati</taxon>
        <taxon>Pseudomonadota</taxon>
        <taxon>Alphaproteobacteria</taxon>
        <taxon>Holosporales</taxon>
        <taxon>Holosporaceae</taxon>
        <taxon>Candidatus Hydrogenosomobacter</taxon>
    </lineage>
</organism>
<keyword evidence="3" id="KW-0547">Nucleotide-binding</keyword>
<dbReference type="GO" id="GO:0005524">
    <property type="term" value="F:ATP binding"/>
    <property type="evidence" value="ECO:0007669"/>
    <property type="project" value="UniProtKB-KW"/>
</dbReference>
<dbReference type="Gene3D" id="3.40.50.300">
    <property type="entry name" value="P-loop containing nucleotide triphosphate hydrolases"/>
    <property type="match status" value="1"/>
</dbReference>
<feature type="domain" description="ABC transmembrane type-1" evidence="9">
    <location>
        <begin position="24"/>
        <end position="306"/>
    </location>
</feature>
<dbReference type="PROSITE" id="PS50929">
    <property type="entry name" value="ABC_TM1F"/>
    <property type="match status" value="1"/>
</dbReference>
<dbReference type="PROSITE" id="PS50893">
    <property type="entry name" value="ABC_TRANSPORTER_2"/>
    <property type="match status" value="1"/>
</dbReference>
<dbReference type="PROSITE" id="PS00211">
    <property type="entry name" value="ABC_TRANSPORTER_1"/>
    <property type="match status" value="1"/>
</dbReference>
<evidence type="ECO:0000256" key="1">
    <source>
        <dbReference type="ARBA" id="ARBA00004651"/>
    </source>
</evidence>
<feature type="transmembrane region" description="Helical" evidence="7">
    <location>
        <begin position="20"/>
        <end position="40"/>
    </location>
</feature>
<evidence type="ECO:0000256" key="7">
    <source>
        <dbReference type="SAM" id="Phobius"/>
    </source>
</evidence>
<dbReference type="SUPFAM" id="SSF52540">
    <property type="entry name" value="P-loop containing nucleoside triphosphate hydrolases"/>
    <property type="match status" value="1"/>
</dbReference>
<evidence type="ECO:0000256" key="2">
    <source>
        <dbReference type="ARBA" id="ARBA00022692"/>
    </source>
</evidence>
<dbReference type="InterPro" id="IPR011527">
    <property type="entry name" value="ABC1_TM_dom"/>
</dbReference>
<reference evidence="10" key="1">
    <citation type="submission" date="2021-10" db="EMBL/GenBank/DDBJ databases">
        <title>Genome Sequence of The Candidatus Hydrogeosomobacter endosymbioticus, an Intracellular Bacterial Symbiont of the Anaerobic Ciliate GW7.</title>
        <authorList>
            <person name="Shiohama Y."/>
            <person name="Shinzato N."/>
        </authorList>
    </citation>
    <scope>NUCLEOTIDE SEQUENCE [LARGE SCALE GENOMIC DNA]</scope>
    <source>
        <strain evidence="10">200920</strain>
    </source>
</reference>
<feature type="transmembrane region" description="Helical" evidence="7">
    <location>
        <begin position="197"/>
        <end position="216"/>
    </location>
</feature>
<dbReference type="PROSITE" id="PS51257">
    <property type="entry name" value="PROKAR_LIPOPROTEIN"/>
    <property type="match status" value="1"/>
</dbReference>
<evidence type="ECO:0000256" key="4">
    <source>
        <dbReference type="ARBA" id="ARBA00022840"/>
    </source>
</evidence>
<dbReference type="SMART" id="SM00382">
    <property type="entry name" value="AAA"/>
    <property type="match status" value="1"/>
</dbReference>
<dbReference type="InterPro" id="IPR003593">
    <property type="entry name" value="AAA+_ATPase"/>
</dbReference>
<dbReference type="RefSeq" id="WP_236864822.1">
    <property type="nucleotide sequence ID" value="NZ_AP025225.1"/>
</dbReference>
<dbReference type="SUPFAM" id="SSF90123">
    <property type="entry name" value="ABC transporter transmembrane region"/>
    <property type="match status" value="1"/>
</dbReference>
<dbReference type="InterPro" id="IPR017871">
    <property type="entry name" value="ABC_transporter-like_CS"/>
</dbReference>
<keyword evidence="11" id="KW-1185">Reference proteome</keyword>
<evidence type="ECO:0000313" key="11">
    <source>
        <dbReference type="Proteomes" id="UP001320209"/>
    </source>
</evidence>
<evidence type="ECO:0000256" key="3">
    <source>
        <dbReference type="ARBA" id="ARBA00022741"/>
    </source>
</evidence>
<dbReference type="PANTHER" id="PTHR24221:SF654">
    <property type="entry name" value="ATP-BINDING CASSETTE SUB-FAMILY B MEMBER 6"/>
    <property type="match status" value="1"/>
</dbReference>
<dbReference type="Pfam" id="PF00005">
    <property type="entry name" value="ABC_tran"/>
    <property type="match status" value="1"/>
</dbReference>
<evidence type="ECO:0000256" key="6">
    <source>
        <dbReference type="ARBA" id="ARBA00023136"/>
    </source>
</evidence>
<gene>
    <name evidence="10" type="primary">abcT3</name>
    <name evidence="10" type="ORF">HYD_5760</name>
</gene>
<evidence type="ECO:0000259" key="9">
    <source>
        <dbReference type="PROSITE" id="PS50929"/>
    </source>
</evidence>
<keyword evidence="4 10" id="KW-0067">ATP-binding</keyword>
<dbReference type="InterPro" id="IPR039421">
    <property type="entry name" value="Type_1_exporter"/>
</dbReference>
<dbReference type="InterPro" id="IPR036640">
    <property type="entry name" value="ABC1_TM_sf"/>
</dbReference>
<keyword evidence="2 7" id="KW-0812">Transmembrane</keyword>
<dbReference type="Pfam" id="PF00664">
    <property type="entry name" value="ABC_membrane"/>
    <property type="match status" value="1"/>
</dbReference>
<evidence type="ECO:0000313" key="10">
    <source>
        <dbReference type="EMBL" id="BDB96443.1"/>
    </source>
</evidence>
<feature type="domain" description="ABC transporter" evidence="8">
    <location>
        <begin position="340"/>
        <end position="574"/>
    </location>
</feature>
<proteinExistence type="predicted"/>
<comment type="subcellular location">
    <subcellularLocation>
        <location evidence="1">Cell membrane</location>
        <topology evidence="1">Multi-pass membrane protein</topology>
    </subcellularLocation>
</comment>
<evidence type="ECO:0000259" key="8">
    <source>
        <dbReference type="PROSITE" id="PS50893"/>
    </source>
</evidence>
<dbReference type="Proteomes" id="UP001320209">
    <property type="component" value="Chromosome"/>
</dbReference>
<evidence type="ECO:0000256" key="5">
    <source>
        <dbReference type="ARBA" id="ARBA00022989"/>
    </source>
</evidence>
<feature type="transmembrane region" description="Helical" evidence="7">
    <location>
        <begin position="248"/>
        <end position="268"/>
    </location>
</feature>
<keyword evidence="5 7" id="KW-1133">Transmembrane helix</keyword>